<dbReference type="Proteomes" id="UP001445076">
    <property type="component" value="Unassembled WGS sequence"/>
</dbReference>
<dbReference type="InterPro" id="IPR038606">
    <property type="entry name" value="To_sf"/>
</dbReference>
<dbReference type="InterPro" id="IPR010562">
    <property type="entry name" value="Haemolymph_juvenile_hormone-bd"/>
</dbReference>
<name>A0AAW0XDM5_CHEQU</name>
<dbReference type="PANTHER" id="PTHR11008">
    <property type="entry name" value="PROTEIN TAKEOUT-LIKE PROTEIN"/>
    <property type="match status" value="1"/>
</dbReference>
<keyword evidence="3" id="KW-1185">Reference proteome</keyword>
<keyword evidence="1" id="KW-0732">Signal</keyword>
<reference evidence="2 3" key="1">
    <citation type="journal article" date="2024" name="BMC Genomics">
        <title>Genome assembly of redclaw crayfish (Cherax quadricarinatus) provides insights into its immune adaptation and hypoxia tolerance.</title>
        <authorList>
            <person name="Liu Z."/>
            <person name="Zheng J."/>
            <person name="Li H."/>
            <person name="Fang K."/>
            <person name="Wang S."/>
            <person name="He J."/>
            <person name="Zhou D."/>
            <person name="Weng S."/>
            <person name="Chi M."/>
            <person name="Gu Z."/>
            <person name="He J."/>
            <person name="Li F."/>
            <person name="Wang M."/>
        </authorList>
    </citation>
    <scope>NUCLEOTIDE SEQUENCE [LARGE SCALE GENOMIC DNA]</scope>
    <source>
        <strain evidence="2">ZL_2023a</strain>
    </source>
</reference>
<evidence type="ECO:0000256" key="1">
    <source>
        <dbReference type="SAM" id="SignalP"/>
    </source>
</evidence>
<dbReference type="PANTHER" id="PTHR11008:SF9">
    <property type="entry name" value="PROTEIN TAKEOUT-LIKE PROTEIN"/>
    <property type="match status" value="1"/>
</dbReference>
<gene>
    <name evidence="2" type="ORF">OTU49_004224</name>
</gene>
<feature type="signal peptide" evidence="1">
    <location>
        <begin position="1"/>
        <end position="25"/>
    </location>
</feature>
<feature type="non-terminal residue" evidence="2">
    <location>
        <position position="227"/>
    </location>
</feature>
<dbReference type="Gene3D" id="3.15.10.30">
    <property type="entry name" value="Haemolymph juvenile hormone binding protein"/>
    <property type="match status" value="1"/>
</dbReference>
<dbReference type="EMBL" id="JARKIK010000041">
    <property type="protein sequence ID" value="KAK8737755.1"/>
    <property type="molecule type" value="Genomic_DNA"/>
</dbReference>
<comment type="caution">
    <text evidence="2">The sequence shown here is derived from an EMBL/GenBank/DDBJ whole genome shotgun (WGS) entry which is preliminary data.</text>
</comment>
<sequence>MMWEISRVTLVTVLLMLLVPQDIHATSAQEPEDVVCETIINSLLDDLLSNITDPLPLKTPLDLIVNMDFMADLKLTMINTTLADVTEFYAQECSHDSDTKVITLTLRAPTLTLFTPAYVINGTVVEHINLHGQGVATIVAEDLDISVTGKGTIHTLNPIYMQFEYATLDLKMSSWTVNFEGMMPGTDIGTLFNEFFTEHGSEILGMIAKKINESGELLDFLNNLLPY</sequence>
<protein>
    <submittedName>
        <fullName evidence="2">Uncharacterized protein</fullName>
    </submittedName>
</protein>
<accession>A0AAW0XDM5</accession>
<feature type="chain" id="PRO_5043508598" evidence="1">
    <location>
        <begin position="26"/>
        <end position="227"/>
    </location>
</feature>
<proteinExistence type="predicted"/>
<dbReference type="Pfam" id="PF06585">
    <property type="entry name" value="JHBP"/>
    <property type="match status" value="1"/>
</dbReference>
<organism evidence="2 3">
    <name type="scientific">Cherax quadricarinatus</name>
    <name type="common">Australian red claw crayfish</name>
    <dbReference type="NCBI Taxonomy" id="27406"/>
    <lineage>
        <taxon>Eukaryota</taxon>
        <taxon>Metazoa</taxon>
        <taxon>Ecdysozoa</taxon>
        <taxon>Arthropoda</taxon>
        <taxon>Crustacea</taxon>
        <taxon>Multicrustacea</taxon>
        <taxon>Malacostraca</taxon>
        <taxon>Eumalacostraca</taxon>
        <taxon>Eucarida</taxon>
        <taxon>Decapoda</taxon>
        <taxon>Pleocyemata</taxon>
        <taxon>Astacidea</taxon>
        <taxon>Parastacoidea</taxon>
        <taxon>Parastacidae</taxon>
        <taxon>Cherax</taxon>
    </lineage>
</organism>
<dbReference type="AlphaFoldDB" id="A0AAW0XDM5"/>
<evidence type="ECO:0000313" key="3">
    <source>
        <dbReference type="Proteomes" id="UP001445076"/>
    </source>
</evidence>
<evidence type="ECO:0000313" key="2">
    <source>
        <dbReference type="EMBL" id="KAK8737755.1"/>
    </source>
</evidence>